<organism evidence="5 6">
    <name type="scientific">Chrysophaeum taylorii</name>
    <dbReference type="NCBI Taxonomy" id="2483200"/>
    <lineage>
        <taxon>Eukaryota</taxon>
        <taxon>Sar</taxon>
        <taxon>Stramenopiles</taxon>
        <taxon>Ochrophyta</taxon>
        <taxon>Pelagophyceae</taxon>
        <taxon>Pelagomonadales</taxon>
        <taxon>Pelagomonadaceae</taxon>
        <taxon>Chrysophaeum</taxon>
    </lineage>
</organism>
<keyword evidence="6" id="KW-1185">Reference proteome</keyword>
<dbReference type="InterPro" id="IPR050341">
    <property type="entry name" value="PP1_catalytic_subunit"/>
</dbReference>
<comment type="similarity">
    <text evidence="1 2">Belongs to the PPP phosphatase family.</text>
</comment>
<name>A0AAD7UDB4_9STRA</name>
<dbReference type="Pfam" id="PF00149">
    <property type="entry name" value="Metallophos"/>
    <property type="match status" value="1"/>
</dbReference>
<dbReference type="InterPro" id="IPR004843">
    <property type="entry name" value="Calcineurin-like_PHP"/>
</dbReference>
<dbReference type="InterPro" id="IPR002048">
    <property type="entry name" value="EF_hand_dom"/>
</dbReference>
<dbReference type="GO" id="GO:0004722">
    <property type="term" value="F:protein serine/threonine phosphatase activity"/>
    <property type="evidence" value="ECO:0007669"/>
    <property type="project" value="UniProtKB-EC"/>
</dbReference>
<feature type="compositionally biased region" description="Low complexity" evidence="3">
    <location>
        <begin position="629"/>
        <end position="641"/>
    </location>
</feature>
<evidence type="ECO:0000259" key="4">
    <source>
        <dbReference type="PROSITE" id="PS50222"/>
    </source>
</evidence>
<reference evidence="5" key="1">
    <citation type="submission" date="2023-01" db="EMBL/GenBank/DDBJ databases">
        <title>Metagenome sequencing of chrysophaentin producing Chrysophaeum taylorii.</title>
        <authorList>
            <person name="Davison J."/>
            <person name="Bewley C."/>
        </authorList>
    </citation>
    <scope>NUCLEOTIDE SEQUENCE</scope>
    <source>
        <strain evidence="5">NIES-1699</strain>
    </source>
</reference>
<accession>A0AAD7UDB4</accession>
<dbReference type="GO" id="GO:0005737">
    <property type="term" value="C:cytoplasm"/>
    <property type="evidence" value="ECO:0007669"/>
    <property type="project" value="TreeGrafter"/>
</dbReference>
<dbReference type="EC" id="3.1.3.16" evidence="2"/>
<dbReference type="PROSITE" id="PS00018">
    <property type="entry name" value="EF_HAND_1"/>
    <property type="match status" value="1"/>
</dbReference>
<evidence type="ECO:0000256" key="2">
    <source>
        <dbReference type="RuleBase" id="RU004273"/>
    </source>
</evidence>
<sequence length="653" mass="71353">MANYGLFGSASAIAMAGPPEARSEQRQDDALAAAGFKDARAGEYEDMKREFLRVAPNSKMNEAAFVAHVKLQHHWGLDDATARAAFRACDVDQSGLLNTHEYALLRGALGPSFDRSRDAGTPLEELRLRTVFTKYAGDPGARMNAAQRRLLVRDLAGGARHVAETIEALLWPSDDAEGQMGCAEWISAARSGRLEKAKLDPLCLDHQDGPSPRLVLDPRCVLADGPRKKSMAVGPSLVNAELVLDEALRAPHGADWRGALAAPRGSAPQTVAEAAIEACRAIARDLERGRGSAFDDEEEEEEEDIPDSQWAPAALEELLETADPATQTERIVELAKDVARLAAAEPVVPRVAAPAKIFGDVHGQLRDLLLLLGHHGFPSHRGGDIETVAYVFNGDWVDRGAHQLEVVVLLFSLKVLYPARVFLVRGNHEFRRQNEGMGEFGFARHCATRLGGGNTEAYDAIHSAFDYLPLAAVVAEAIFVVHGGVGDGSWTIEDLSRVQRPLRDTFGSKTASCVRHALWSDPSDSDADMARGVHYLSRGDKGYRGSGIPKFGPDITAQFCHRESLQMVVRSHQFVRAGVKFMHGGRLATLFSARNYFDQNSNDAALLLIAVDEQGALRLRAKRLAHLCSSNNNNNNNNNNDESCDNCRRRRRR</sequence>
<evidence type="ECO:0000256" key="1">
    <source>
        <dbReference type="ARBA" id="ARBA00008294"/>
    </source>
</evidence>
<evidence type="ECO:0000313" key="6">
    <source>
        <dbReference type="Proteomes" id="UP001230188"/>
    </source>
</evidence>
<keyword evidence="2" id="KW-0378">Hydrolase</keyword>
<dbReference type="PRINTS" id="PR00114">
    <property type="entry name" value="STPHPHTASE"/>
</dbReference>
<feature type="domain" description="EF-hand" evidence="4">
    <location>
        <begin position="77"/>
        <end position="112"/>
    </location>
</feature>
<protein>
    <recommendedName>
        <fullName evidence="2">Serine/threonine-protein phosphatase</fullName>
        <ecNumber evidence="2">3.1.3.16</ecNumber>
    </recommendedName>
</protein>
<dbReference type="EMBL" id="JAQMWT010000366">
    <property type="protein sequence ID" value="KAJ8602820.1"/>
    <property type="molecule type" value="Genomic_DNA"/>
</dbReference>
<proteinExistence type="inferred from homology"/>
<dbReference type="SUPFAM" id="SSF56300">
    <property type="entry name" value="Metallo-dependent phosphatases"/>
    <property type="match status" value="1"/>
</dbReference>
<comment type="catalytic activity">
    <reaction evidence="2">
        <text>O-phospho-L-threonyl-[protein] + H2O = L-threonyl-[protein] + phosphate</text>
        <dbReference type="Rhea" id="RHEA:47004"/>
        <dbReference type="Rhea" id="RHEA-COMP:11060"/>
        <dbReference type="Rhea" id="RHEA-COMP:11605"/>
        <dbReference type="ChEBI" id="CHEBI:15377"/>
        <dbReference type="ChEBI" id="CHEBI:30013"/>
        <dbReference type="ChEBI" id="CHEBI:43474"/>
        <dbReference type="ChEBI" id="CHEBI:61977"/>
        <dbReference type="EC" id="3.1.3.16"/>
    </reaction>
</comment>
<dbReference type="InterPro" id="IPR006186">
    <property type="entry name" value="Ser/Thr-sp_prot-phosphatase"/>
</dbReference>
<dbReference type="Gene3D" id="3.60.21.10">
    <property type="match status" value="1"/>
</dbReference>
<dbReference type="GO" id="GO:0005509">
    <property type="term" value="F:calcium ion binding"/>
    <property type="evidence" value="ECO:0007669"/>
    <property type="project" value="InterPro"/>
</dbReference>
<gene>
    <name evidence="5" type="ORF">CTAYLR_002607</name>
</gene>
<evidence type="ECO:0000256" key="3">
    <source>
        <dbReference type="SAM" id="MobiDB-lite"/>
    </source>
</evidence>
<evidence type="ECO:0000313" key="5">
    <source>
        <dbReference type="EMBL" id="KAJ8602820.1"/>
    </source>
</evidence>
<dbReference type="Proteomes" id="UP001230188">
    <property type="component" value="Unassembled WGS sequence"/>
</dbReference>
<dbReference type="InterPro" id="IPR018247">
    <property type="entry name" value="EF_Hand_1_Ca_BS"/>
</dbReference>
<dbReference type="SMART" id="SM00156">
    <property type="entry name" value="PP2Ac"/>
    <property type="match status" value="1"/>
</dbReference>
<feature type="region of interest" description="Disordered" evidence="3">
    <location>
        <begin position="289"/>
        <end position="308"/>
    </location>
</feature>
<comment type="caution">
    <text evidence="5">The sequence shown here is derived from an EMBL/GenBank/DDBJ whole genome shotgun (WGS) entry which is preliminary data.</text>
</comment>
<dbReference type="InterPro" id="IPR029052">
    <property type="entry name" value="Metallo-depent_PP-like"/>
</dbReference>
<dbReference type="PANTHER" id="PTHR11668:SF508">
    <property type="entry name" value="SERINE_THREONINE-PROTEIN PHOSPHATASE"/>
    <property type="match status" value="1"/>
</dbReference>
<dbReference type="GO" id="GO:0005634">
    <property type="term" value="C:nucleus"/>
    <property type="evidence" value="ECO:0007669"/>
    <property type="project" value="TreeGrafter"/>
</dbReference>
<dbReference type="PANTHER" id="PTHR11668">
    <property type="entry name" value="SERINE/THREONINE PROTEIN PHOSPHATASE"/>
    <property type="match status" value="1"/>
</dbReference>
<dbReference type="PROSITE" id="PS50222">
    <property type="entry name" value="EF_HAND_2"/>
    <property type="match status" value="1"/>
</dbReference>
<dbReference type="AlphaFoldDB" id="A0AAD7UDB4"/>
<feature type="compositionally biased region" description="Acidic residues" evidence="3">
    <location>
        <begin position="294"/>
        <end position="306"/>
    </location>
</feature>
<dbReference type="PROSITE" id="PS00125">
    <property type="entry name" value="SER_THR_PHOSPHATASE"/>
    <property type="match status" value="1"/>
</dbReference>
<feature type="region of interest" description="Disordered" evidence="3">
    <location>
        <begin position="629"/>
        <end position="653"/>
    </location>
</feature>